<evidence type="ECO:0000313" key="1">
    <source>
        <dbReference type="EMBL" id="KAG8061425.1"/>
    </source>
</evidence>
<reference evidence="1" key="2">
    <citation type="submission" date="2021-02" db="EMBL/GenBank/DDBJ databases">
        <authorList>
            <person name="Kimball J.A."/>
            <person name="Haas M.W."/>
            <person name="Macchietto M."/>
            <person name="Kono T."/>
            <person name="Duquette J."/>
            <person name="Shao M."/>
        </authorList>
    </citation>
    <scope>NUCLEOTIDE SEQUENCE</scope>
    <source>
        <tissue evidence="1">Fresh leaf tissue</tissue>
    </source>
</reference>
<dbReference type="AlphaFoldDB" id="A0A8J5VD32"/>
<sequence length="166" mass="18774">MWLRAHLQTWFFSYFPEYPHSTLSIFLAPHNTNLPPLDLPPPPLAPDDDTCCCGAAAAWARQRHRHGRSCLRRVLQPPLWLPSCCLLALPLLVVVCDLPLDRGWLHSGHRCSSSPDALLLLLFQFGLLPRTDDNEALHFLLIPLCVALHDDLTEQLEPSHRRGPRG</sequence>
<keyword evidence="2" id="KW-1185">Reference proteome</keyword>
<dbReference type="Proteomes" id="UP000729402">
    <property type="component" value="Unassembled WGS sequence"/>
</dbReference>
<protein>
    <submittedName>
        <fullName evidence="1">Uncharacterized protein</fullName>
    </submittedName>
</protein>
<proteinExistence type="predicted"/>
<evidence type="ECO:0000313" key="2">
    <source>
        <dbReference type="Proteomes" id="UP000729402"/>
    </source>
</evidence>
<name>A0A8J5VD32_ZIZPA</name>
<accession>A0A8J5VD32</accession>
<gene>
    <name evidence="1" type="ORF">GUJ93_ZPchr0003g16969</name>
</gene>
<organism evidence="1 2">
    <name type="scientific">Zizania palustris</name>
    <name type="common">Northern wild rice</name>
    <dbReference type="NCBI Taxonomy" id="103762"/>
    <lineage>
        <taxon>Eukaryota</taxon>
        <taxon>Viridiplantae</taxon>
        <taxon>Streptophyta</taxon>
        <taxon>Embryophyta</taxon>
        <taxon>Tracheophyta</taxon>
        <taxon>Spermatophyta</taxon>
        <taxon>Magnoliopsida</taxon>
        <taxon>Liliopsida</taxon>
        <taxon>Poales</taxon>
        <taxon>Poaceae</taxon>
        <taxon>BOP clade</taxon>
        <taxon>Oryzoideae</taxon>
        <taxon>Oryzeae</taxon>
        <taxon>Zizaniinae</taxon>
        <taxon>Zizania</taxon>
    </lineage>
</organism>
<dbReference type="EMBL" id="JAAALK010000286">
    <property type="protein sequence ID" value="KAG8061425.1"/>
    <property type="molecule type" value="Genomic_DNA"/>
</dbReference>
<reference evidence="1" key="1">
    <citation type="journal article" date="2021" name="bioRxiv">
        <title>Whole Genome Assembly and Annotation of Northern Wild Rice, Zizania palustris L., Supports a Whole Genome Duplication in the Zizania Genus.</title>
        <authorList>
            <person name="Haas M."/>
            <person name="Kono T."/>
            <person name="Macchietto M."/>
            <person name="Millas R."/>
            <person name="McGilp L."/>
            <person name="Shao M."/>
            <person name="Duquette J."/>
            <person name="Hirsch C.N."/>
            <person name="Kimball J."/>
        </authorList>
    </citation>
    <scope>NUCLEOTIDE SEQUENCE</scope>
    <source>
        <tissue evidence="1">Fresh leaf tissue</tissue>
    </source>
</reference>
<comment type="caution">
    <text evidence="1">The sequence shown here is derived from an EMBL/GenBank/DDBJ whole genome shotgun (WGS) entry which is preliminary data.</text>
</comment>